<proteinExistence type="predicted"/>
<dbReference type="Proteomes" id="UP000031866">
    <property type="component" value="Chromosome"/>
</dbReference>
<feature type="chain" id="PRO_5002106717" description="DUF2167 domain-containing protein" evidence="2">
    <location>
        <begin position="25"/>
        <end position="306"/>
    </location>
</feature>
<dbReference type="EMBL" id="CP010086">
    <property type="protein sequence ID" value="AJH01008.1"/>
    <property type="molecule type" value="Genomic_DNA"/>
</dbReference>
<feature type="transmembrane region" description="Helical" evidence="1">
    <location>
        <begin position="258"/>
        <end position="277"/>
    </location>
</feature>
<keyword evidence="1" id="KW-0472">Membrane</keyword>
<gene>
    <name evidence="3" type="ORF">LF65_04470</name>
</gene>
<organism evidence="3 4">
    <name type="scientific">Clostridium beijerinckii</name>
    <name type="common">Clostridium MP</name>
    <dbReference type="NCBI Taxonomy" id="1520"/>
    <lineage>
        <taxon>Bacteria</taxon>
        <taxon>Bacillati</taxon>
        <taxon>Bacillota</taxon>
        <taxon>Clostridia</taxon>
        <taxon>Eubacteriales</taxon>
        <taxon>Clostridiaceae</taxon>
        <taxon>Clostridium</taxon>
    </lineage>
</organism>
<dbReference type="InterPro" id="IPR018682">
    <property type="entry name" value="DUF2167_membr"/>
</dbReference>
<dbReference type="Pfam" id="PF09935">
    <property type="entry name" value="DUF2167"/>
    <property type="match status" value="1"/>
</dbReference>
<evidence type="ECO:0008006" key="5">
    <source>
        <dbReference type="Google" id="ProtNLM"/>
    </source>
</evidence>
<name>A0A0B5QSF4_CLOBE</name>
<dbReference type="RefSeq" id="WP_041899056.1">
    <property type="nucleotide sequence ID" value="NZ_CP010086.2"/>
</dbReference>
<dbReference type="KEGG" id="cbei:LF65_04470"/>
<sequence>MLKNILRTLAALTIFTLIPVISYANDSTNASEINWIEGPKTVDVGTDLAKLDLPSEYVFANGKDAKELMKEMDNSVTGMEQGIVLSKDNNENWYVLFEFDNMGYVKDNDAGKINADQLLSDIKNGTEEDNKERMKNGKSTLDIIGWDEKPHYDPNTNNLVWSVLCNSSGEQIVNYNVRVLGRGGVTEVTLVASKDEMLAVKPKLENILKNYAYKEGKRYSDYIKGDKVAEAGLAALIVGGTASKIGLLAKILIIFKKVWIFVLAAIGGLFGKVIKVFKKKPYRYDETEVNSNKIVFKENSEADIKS</sequence>
<protein>
    <recommendedName>
        <fullName evidence="5">DUF2167 domain-containing protein</fullName>
    </recommendedName>
</protein>
<evidence type="ECO:0000313" key="3">
    <source>
        <dbReference type="EMBL" id="AJH01008.1"/>
    </source>
</evidence>
<evidence type="ECO:0000256" key="1">
    <source>
        <dbReference type="SAM" id="Phobius"/>
    </source>
</evidence>
<keyword evidence="1" id="KW-1133">Transmembrane helix</keyword>
<accession>A0A0B5QSF4</accession>
<keyword evidence="2" id="KW-0732">Signal</keyword>
<dbReference type="OrthoDB" id="196355at2"/>
<keyword evidence="1" id="KW-0812">Transmembrane</keyword>
<dbReference type="AlphaFoldDB" id="A0A0B5QSF4"/>
<evidence type="ECO:0000313" key="4">
    <source>
        <dbReference type="Proteomes" id="UP000031866"/>
    </source>
</evidence>
<feature type="signal peptide" evidence="2">
    <location>
        <begin position="1"/>
        <end position="24"/>
    </location>
</feature>
<evidence type="ECO:0000256" key="2">
    <source>
        <dbReference type="SAM" id="SignalP"/>
    </source>
</evidence>
<dbReference type="STRING" id="1520.LF65_04470"/>
<reference evidence="4" key="1">
    <citation type="submission" date="2014-12" db="EMBL/GenBank/DDBJ databases">
        <title>Genome sequence of Clostridium beijerinckii strain 59B.</title>
        <authorList>
            <person name="Little G.T."/>
            <person name="Minton N.P."/>
        </authorList>
    </citation>
    <scope>NUCLEOTIDE SEQUENCE [LARGE SCALE GENOMIC DNA]</scope>
    <source>
        <strain evidence="4">59B</strain>
    </source>
</reference>